<evidence type="ECO:0000313" key="2">
    <source>
        <dbReference type="Proteomes" id="UP000585665"/>
    </source>
</evidence>
<comment type="caution">
    <text evidence="1">The sequence shown here is derived from an EMBL/GenBank/DDBJ whole genome shotgun (WGS) entry which is preliminary data.</text>
</comment>
<dbReference type="EMBL" id="JABXXR010000019">
    <property type="protein sequence ID" value="NVN39850.1"/>
    <property type="molecule type" value="Genomic_DNA"/>
</dbReference>
<protein>
    <submittedName>
        <fullName evidence="1">Histidine phosphatase family protein</fullName>
    </submittedName>
</protein>
<sequence length="173" mass="18296">MTAVGTGEVSDARLLLLRHATARDARPGEQDADRPLTLGGVEQARAVGAWIARQHILPTLVLCSPARRTRETLAGLDLPSSVPVAFPPALYNAHDDALARELAAREDVMGPVLLIGHNPSIHSFALGLALRSADALAAEAAVRAYPPATLAVFSIPGDWSDIERSKAQLLAVF</sequence>
<dbReference type="PANTHER" id="PTHR47623:SF1">
    <property type="entry name" value="OS09G0287300 PROTEIN"/>
    <property type="match status" value="1"/>
</dbReference>
<evidence type="ECO:0000313" key="1">
    <source>
        <dbReference type="EMBL" id="NVN39850.1"/>
    </source>
</evidence>
<dbReference type="InterPro" id="IPR013078">
    <property type="entry name" value="His_Pase_superF_clade-1"/>
</dbReference>
<reference evidence="1 2" key="1">
    <citation type="submission" date="2020-06" db="EMBL/GenBank/DDBJ databases">
        <title>Description of novel acetic acid bacteria.</title>
        <authorList>
            <person name="Sombolestani A."/>
        </authorList>
    </citation>
    <scope>NUCLEOTIDE SEQUENCE [LARGE SCALE GENOMIC DNA]</scope>
    <source>
        <strain evidence="1 2">LMG 27010</strain>
    </source>
</reference>
<dbReference type="PANTHER" id="PTHR47623">
    <property type="entry name" value="OS09G0287300 PROTEIN"/>
    <property type="match status" value="1"/>
</dbReference>
<accession>A0A850PBE7</accession>
<dbReference type="SMART" id="SM00855">
    <property type="entry name" value="PGAM"/>
    <property type="match status" value="1"/>
</dbReference>
<dbReference type="Proteomes" id="UP000585665">
    <property type="component" value="Unassembled WGS sequence"/>
</dbReference>
<dbReference type="InterPro" id="IPR029033">
    <property type="entry name" value="His_PPase_superfam"/>
</dbReference>
<dbReference type="AlphaFoldDB" id="A0A850PBE7"/>
<keyword evidence="2" id="KW-1185">Reference proteome</keyword>
<dbReference type="Pfam" id="PF00300">
    <property type="entry name" value="His_Phos_1"/>
    <property type="match status" value="1"/>
</dbReference>
<organism evidence="1 2">
    <name type="scientific">Ameyamaea chiangmaiensis</name>
    <dbReference type="NCBI Taxonomy" id="442969"/>
    <lineage>
        <taxon>Bacteria</taxon>
        <taxon>Pseudomonadati</taxon>
        <taxon>Pseudomonadota</taxon>
        <taxon>Alphaproteobacteria</taxon>
        <taxon>Acetobacterales</taxon>
        <taxon>Acetobacteraceae</taxon>
        <taxon>Ameyamaea</taxon>
    </lineage>
</organism>
<name>A0A850PBE7_9PROT</name>
<dbReference type="RefSeq" id="WP_176612832.1">
    <property type="nucleotide sequence ID" value="NZ_JABXXR010000019.1"/>
</dbReference>
<proteinExistence type="predicted"/>
<dbReference type="Gene3D" id="3.40.50.1240">
    <property type="entry name" value="Phosphoglycerate mutase-like"/>
    <property type="match status" value="1"/>
</dbReference>
<gene>
    <name evidence="1" type="ORF">HUK82_04620</name>
</gene>
<dbReference type="CDD" id="cd07067">
    <property type="entry name" value="HP_PGM_like"/>
    <property type="match status" value="1"/>
</dbReference>
<dbReference type="SUPFAM" id="SSF53254">
    <property type="entry name" value="Phosphoglycerate mutase-like"/>
    <property type="match status" value="1"/>
</dbReference>